<sequence length="127" mass="14219">MHLDSAMGRRFISSFIKFYSALHAPEQSLPECIIPDTYDAAEDYRGGISMPYYGHVRPSANYFNSNLILQNFVVADISNGVNNVYFYDERAQGKDANALCSLRSILDNCVGQNKSKAVLVFFAFLSD</sequence>
<dbReference type="KEGG" id="pif:PITG_13349"/>
<evidence type="ECO:0000313" key="2">
    <source>
        <dbReference type="Proteomes" id="UP000006643"/>
    </source>
</evidence>
<dbReference type="OMA" id="YDERCSG"/>
<dbReference type="EMBL" id="DS028145">
    <property type="protein sequence ID" value="EEY60621.1"/>
    <property type="molecule type" value="Genomic_DNA"/>
</dbReference>
<dbReference type="GeneID" id="9474481"/>
<organism evidence="1 2">
    <name type="scientific">Phytophthora infestans (strain T30-4)</name>
    <name type="common">Potato late blight agent</name>
    <dbReference type="NCBI Taxonomy" id="403677"/>
    <lineage>
        <taxon>Eukaryota</taxon>
        <taxon>Sar</taxon>
        <taxon>Stramenopiles</taxon>
        <taxon>Oomycota</taxon>
        <taxon>Peronosporomycetes</taxon>
        <taxon>Peronosporales</taxon>
        <taxon>Peronosporaceae</taxon>
        <taxon>Phytophthora</taxon>
    </lineage>
</organism>
<dbReference type="RefSeq" id="XP_002899994.1">
    <property type="nucleotide sequence ID" value="XM_002899948.1"/>
</dbReference>
<dbReference type="Proteomes" id="UP000006643">
    <property type="component" value="Unassembled WGS sequence"/>
</dbReference>
<evidence type="ECO:0000313" key="1">
    <source>
        <dbReference type="EMBL" id="EEY60621.1"/>
    </source>
</evidence>
<reference evidence="2" key="1">
    <citation type="journal article" date="2009" name="Nature">
        <title>Genome sequence and analysis of the Irish potato famine pathogen Phytophthora infestans.</title>
        <authorList>
            <consortium name="The Broad Institute Genome Sequencing Platform"/>
            <person name="Haas B.J."/>
            <person name="Kamoun S."/>
            <person name="Zody M.C."/>
            <person name="Jiang R.H."/>
            <person name="Handsaker R.E."/>
            <person name="Cano L.M."/>
            <person name="Grabherr M."/>
            <person name="Kodira C.D."/>
            <person name="Raffaele S."/>
            <person name="Torto-Alalibo T."/>
            <person name="Bozkurt T.O."/>
            <person name="Ah-Fong A.M."/>
            <person name="Alvarado L."/>
            <person name="Anderson V.L."/>
            <person name="Armstrong M.R."/>
            <person name="Avrova A."/>
            <person name="Baxter L."/>
            <person name="Beynon J."/>
            <person name="Boevink P.C."/>
            <person name="Bollmann S.R."/>
            <person name="Bos J.I."/>
            <person name="Bulone V."/>
            <person name="Cai G."/>
            <person name="Cakir C."/>
            <person name="Carrington J.C."/>
            <person name="Chawner M."/>
            <person name="Conti L."/>
            <person name="Costanzo S."/>
            <person name="Ewan R."/>
            <person name="Fahlgren N."/>
            <person name="Fischbach M.A."/>
            <person name="Fugelstad J."/>
            <person name="Gilroy E.M."/>
            <person name="Gnerre S."/>
            <person name="Green P.J."/>
            <person name="Grenville-Briggs L.J."/>
            <person name="Griffith J."/>
            <person name="Grunwald N.J."/>
            <person name="Horn K."/>
            <person name="Horner N.R."/>
            <person name="Hu C.H."/>
            <person name="Huitema E."/>
            <person name="Jeong D.H."/>
            <person name="Jones A.M."/>
            <person name="Jones J.D."/>
            <person name="Jones R.W."/>
            <person name="Karlsson E.K."/>
            <person name="Kunjeti S.G."/>
            <person name="Lamour K."/>
            <person name="Liu Z."/>
            <person name="Ma L."/>
            <person name="Maclean D."/>
            <person name="Chibucos M.C."/>
            <person name="McDonald H."/>
            <person name="McWalters J."/>
            <person name="Meijer H.J."/>
            <person name="Morgan W."/>
            <person name="Morris P.F."/>
            <person name="Munro C.A."/>
            <person name="O'Neill K."/>
            <person name="Ospina-Giraldo M."/>
            <person name="Pinzon A."/>
            <person name="Pritchard L."/>
            <person name="Ramsahoye B."/>
            <person name="Ren Q."/>
            <person name="Restrepo S."/>
            <person name="Roy S."/>
            <person name="Sadanandom A."/>
            <person name="Savidor A."/>
            <person name="Schornack S."/>
            <person name="Schwartz D.C."/>
            <person name="Schumann U.D."/>
            <person name="Schwessinger B."/>
            <person name="Seyer L."/>
            <person name="Sharpe T."/>
            <person name="Silvar C."/>
            <person name="Song J."/>
            <person name="Studholme D.J."/>
            <person name="Sykes S."/>
            <person name="Thines M."/>
            <person name="van de Vondervoort P.J."/>
            <person name="Phuntumart V."/>
            <person name="Wawra S."/>
            <person name="Weide R."/>
            <person name="Win J."/>
            <person name="Young C."/>
            <person name="Zhou S."/>
            <person name="Fry W."/>
            <person name="Meyers B.C."/>
            <person name="van West P."/>
            <person name="Ristaino J."/>
            <person name="Govers F."/>
            <person name="Birch P.R."/>
            <person name="Whisson S.C."/>
            <person name="Judelson H.S."/>
            <person name="Nusbaum C."/>
        </authorList>
    </citation>
    <scope>NUCLEOTIDE SEQUENCE [LARGE SCALE GENOMIC DNA]</scope>
    <source>
        <strain evidence="2">T30-4</strain>
    </source>
</reference>
<proteinExistence type="predicted"/>
<dbReference type="OrthoDB" id="124202at2759"/>
<accession>D0NLS4</accession>
<name>D0NLS4_PHYIT</name>
<dbReference type="HOGENOM" id="CLU_1974869_0_0_1"/>
<gene>
    <name evidence="1" type="ORF">PITG_13349</name>
</gene>
<dbReference type="AlphaFoldDB" id="D0NLS4"/>
<protein>
    <submittedName>
        <fullName evidence="1">Uncharacterized protein</fullName>
    </submittedName>
</protein>
<dbReference type="InParanoid" id="D0NLS4"/>
<keyword evidence="2" id="KW-1185">Reference proteome</keyword>
<dbReference type="VEuPathDB" id="FungiDB:PITG_13349"/>